<dbReference type="SFLD" id="SFLDG01065">
    <property type="entry name" value="anaerobic_coproporphyrinogen-I"/>
    <property type="match status" value="1"/>
</dbReference>
<feature type="domain" description="Radical SAM core" evidence="1">
    <location>
        <begin position="148"/>
        <end position="385"/>
    </location>
</feature>
<dbReference type="Pfam" id="PF04055">
    <property type="entry name" value="Radical_SAM"/>
    <property type="match status" value="1"/>
</dbReference>
<organism evidence="2 3">
    <name type="scientific">Bacteroides pectinophilus CAG:437</name>
    <dbReference type="NCBI Taxonomy" id="1263051"/>
    <lineage>
        <taxon>Bacteria</taxon>
        <taxon>Bacillati</taxon>
        <taxon>Bacillota</taxon>
        <taxon>Clostridia</taxon>
        <taxon>Eubacteriales</taxon>
    </lineage>
</organism>
<evidence type="ECO:0000259" key="1">
    <source>
        <dbReference type="PROSITE" id="PS51918"/>
    </source>
</evidence>
<dbReference type="NCBIfam" id="TIGR03994">
    <property type="entry name" value="rSAM_HemZ"/>
    <property type="match status" value="1"/>
</dbReference>
<dbReference type="InterPro" id="IPR006638">
    <property type="entry name" value="Elp3/MiaA/NifB-like_rSAM"/>
</dbReference>
<sequence length="480" mass="54324">MDGRKRITHIAMIYLNIDDREFYDDAVVLVRSFYPRTEVGEYDGQNVTPEDIIIRPDIPEKEGRSRSELHEEFKTDLYKKLEKMTGRTLPWGKLTGVRPSKIAVNLIENKTSDEDIIKLFMDKHYASEAKAKLALGVAHKELGLLGQRDYINGYSLYIGIPFCPTTCLYCSFTSYSIDKWHDRVEEYLSALFCEMEFVAAKLKNRRLDTIYFGGGTPTTLSADQLDRLLGHMEKCFDMSDIVELTVEAGRPDSLTIDKLKVLKAHNVGRISINPQTMNQATLDIIGRKHTVEQVKEAFAMAHECGLDNINVDLIMGLPGEDEAMIHHTLDEVKKLAPTSLTVHSLAIKRAAALNIWRDKYQAYALNNTDEIIDAAAACAADMGMEPYYMYRQKNMAGNFENVGYSVPGLECIYNILIMEEKQSIVALGAGASTKIVMPQDDGSVRIERIENVKSVKDYIERIDEMIERKNGDVFNYLVNN</sequence>
<protein>
    <recommendedName>
        <fullName evidence="1">Radical SAM core domain-containing protein</fullName>
    </recommendedName>
</protein>
<dbReference type="Gene3D" id="3.80.30.20">
    <property type="entry name" value="tm_1862 like domain"/>
    <property type="match status" value="1"/>
</dbReference>
<dbReference type="SMART" id="SM00729">
    <property type="entry name" value="Elp3"/>
    <property type="match status" value="1"/>
</dbReference>
<dbReference type="EMBL" id="CBHH010000014">
    <property type="protein sequence ID" value="CDD55649.1"/>
    <property type="molecule type" value="Genomic_DNA"/>
</dbReference>
<evidence type="ECO:0000313" key="2">
    <source>
        <dbReference type="EMBL" id="CDD55649.1"/>
    </source>
</evidence>
<accession>R7AJF0</accession>
<dbReference type="SFLD" id="SFLDS00029">
    <property type="entry name" value="Radical_SAM"/>
    <property type="match status" value="1"/>
</dbReference>
<comment type="caution">
    <text evidence="2">The sequence shown here is derived from an EMBL/GenBank/DDBJ whole genome shotgun (WGS) entry which is preliminary data.</text>
</comment>
<dbReference type="InterPro" id="IPR023995">
    <property type="entry name" value="HemZ"/>
</dbReference>
<dbReference type="InterPro" id="IPR023404">
    <property type="entry name" value="rSAM_horseshoe"/>
</dbReference>
<dbReference type="SUPFAM" id="SSF102114">
    <property type="entry name" value="Radical SAM enzymes"/>
    <property type="match status" value="1"/>
</dbReference>
<dbReference type="PROSITE" id="PS51918">
    <property type="entry name" value="RADICAL_SAM"/>
    <property type="match status" value="1"/>
</dbReference>
<dbReference type="SFLD" id="SFLDF00310">
    <property type="entry name" value="oxygen-independent_coproporphy"/>
    <property type="match status" value="1"/>
</dbReference>
<name>R7AJF0_9FIRM</name>
<dbReference type="InterPro" id="IPR007197">
    <property type="entry name" value="rSAM"/>
</dbReference>
<dbReference type="GO" id="GO:0051539">
    <property type="term" value="F:4 iron, 4 sulfur cluster binding"/>
    <property type="evidence" value="ECO:0007669"/>
    <property type="project" value="TreeGrafter"/>
</dbReference>
<reference evidence="2" key="1">
    <citation type="submission" date="2012-11" db="EMBL/GenBank/DDBJ databases">
        <title>Dependencies among metagenomic species, viruses, plasmids and units of genetic variation.</title>
        <authorList>
            <person name="Nielsen H.B."/>
            <person name="Almeida M."/>
            <person name="Juncker A.S."/>
            <person name="Rasmussen S."/>
            <person name="Li J."/>
            <person name="Sunagawa S."/>
            <person name="Plichta D."/>
            <person name="Gautier L."/>
            <person name="Le Chatelier E."/>
            <person name="Peletier E."/>
            <person name="Bonde I."/>
            <person name="Nielsen T."/>
            <person name="Manichanh C."/>
            <person name="Arumugam M."/>
            <person name="Batto J."/>
            <person name="Santos M.B.Q.D."/>
            <person name="Blom N."/>
            <person name="Borruel N."/>
            <person name="Burgdorf K.S."/>
            <person name="Boumezbeur F."/>
            <person name="Casellas F."/>
            <person name="Dore J."/>
            <person name="Guarner F."/>
            <person name="Hansen T."/>
            <person name="Hildebrand F."/>
            <person name="Kaas R.S."/>
            <person name="Kennedy S."/>
            <person name="Kristiansen K."/>
            <person name="Kultima J.R."/>
            <person name="Leonard P."/>
            <person name="Levenez F."/>
            <person name="Lund O."/>
            <person name="Moumen B."/>
            <person name="Le Paslier D."/>
            <person name="Pons N."/>
            <person name="Pedersen O."/>
            <person name="Prifti E."/>
            <person name="Qin J."/>
            <person name="Raes J."/>
            <person name="Tap J."/>
            <person name="Tims S."/>
            <person name="Ussery D.W."/>
            <person name="Yamada T."/>
            <person name="MetaHit consortium"/>
            <person name="Renault P."/>
            <person name="Sicheritz-Ponten T."/>
            <person name="Bork P."/>
            <person name="Wang J."/>
            <person name="Brunak S."/>
            <person name="Ehrlich S.D."/>
        </authorList>
    </citation>
    <scope>NUCLEOTIDE SEQUENCE [LARGE SCALE GENOMIC DNA]</scope>
</reference>
<dbReference type="CDD" id="cd01335">
    <property type="entry name" value="Radical_SAM"/>
    <property type="match status" value="1"/>
</dbReference>
<dbReference type="InterPro" id="IPR034505">
    <property type="entry name" value="Coproporphyrinogen-III_oxidase"/>
</dbReference>
<dbReference type="AlphaFoldDB" id="R7AJF0"/>
<evidence type="ECO:0000313" key="3">
    <source>
        <dbReference type="Proteomes" id="UP000018141"/>
    </source>
</evidence>
<dbReference type="Proteomes" id="UP000018141">
    <property type="component" value="Unassembled WGS sequence"/>
</dbReference>
<dbReference type="InterPro" id="IPR058240">
    <property type="entry name" value="rSAM_sf"/>
</dbReference>
<gene>
    <name evidence="2" type="ORF">BN656_00410</name>
</gene>
<dbReference type="PANTHER" id="PTHR13932:SF1">
    <property type="entry name" value="OXYGEN-INDEPENDENT COPROPORPHYRINOGEN-III OXIDASE-LIKE PROTEIN HEMZ"/>
    <property type="match status" value="1"/>
</dbReference>
<dbReference type="GO" id="GO:0003824">
    <property type="term" value="F:catalytic activity"/>
    <property type="evidence" value="ECO:0007669"/>
    <property type="project" value="InterPro"/>
</dbReference>
<dbReference type="GO" id="GO:0006779">
    <property type="term" value="P:porphyrin-containing compound biosynthetic process"/>
    <property type="evidence" value="ECO:0007669"/>
    <property type="project" value="TreeGrafter"/>
</dbReference>
<dbReference type="SFLD" id="SFLDG01082">
    <property type="entry name" value="B12-binding_domain_containing"/>
    <property type="match status" value="1"/>
</dbReference>
<dbReference type="PANTHER" id="PTHR13932">
    <property type="entry name" value="COPROPORPHYRINIGEN III OXIDASE"/>
    <property type="match status" value="1"/>
</dbReference>
<dbReference type="GO" id="GO:0005737">
    <property type="term" value="C:cytoplasm"/>
    <property type="evidence" value="ECO:0007669"/>
    <property type="project" value="TreeGrafter"/>
</dbReference>
<proteinExistence type="predicted"/>